<dbReference type="AlphaFoldDB" id="A0A9D2RJX2"/>
<comment type="caution">
    <text evidence="1">The sequence shown here is derived from an EMBL/GenBank/DDBJ whole genome shotgun (WGS) entry which is preliminary data.</text>
</comment>
<proteinExistence type="predicted"/>
<protein>
    <submittedName>
        <fullName evidence="1">DUF1840 domain-containing protein</fullName>
    </submittedName>
</protein>
<evidence type="ECO:0000313" key="2">
    <source>
        <dbReference type="Proteomes" id="UP000823889"/>
    </source>
</evidence>
<organism evidence="1 2">
    <name type="scientific">Candidatus Paenalcaligenes intestinipullorum</name>
    <dbReference type="NCBI Taxonomy" id="2838718"/>
    <lineage>
        <taxon>Bacteria</taxon>
        <taxon>Pseudomonadati</taxon>
        <taxon>Pseudomonadota</taxon>
        <taxon>Betaproteobacteria</taxon>
        <taxon>Burkholderiales</taxon>
        <taxon>Alcaligenaceae</taxon>
        <taxon>Paenalcaligenes</taxon>
    </lineage>
</organism>
<dbReference type="EMBL" id="DWUQ01000142">
    <property type="protein sequence ID" value="HJD44726.1"/>
    <property type="molecule type" value="Genomic_DNA"/>
</dbReference>
<sequence length="119" mass="13422">MLLAFTSNAAPNVLMFARHALPVLRAAGRPFTTELPERGVIPHDQMAQSIARLEAAIGNIPMDEPYPEEIISEDEDRDVDPAADKPINLRQRAFPLLDMMRKSLEQDTDILWEPANTDW</sequence>
<dbReference type="Proteomes" id="UP000823889">
    <property type="component" value="Unassembled WGS sequence"/>
</dbReference>
<reference evidence="1" key="2">
    <citation type="submission" date="2021-04" db="EMBL/GenBank/DDBJ databases">
        <authorList>
            <person name="Gilroy R."/>
        </authorList>
    </citation>
    <scope>NUCLEOTIDE SEQUENCE</scope>
    <source>
        <strain evidence="1">9264</strain>
    </source>
</reference>
<reference evidence="1" key="1">
    <citation type="journal article" date="2021" name="PeerJ">
        <title>Extensive microbial diversity within the chicken gut microbiome revealed by metagenomics and culture.</title>
        <authorList>
            <person name="Gilroy R."/>
            <person name="Ravi A."/>
            <person name="Getino M."/>
            <person name="Pursley I."/>
            <person name="Horton D.L."/>
            <person name="Alikhan N.F."/>
            <person name="Baker D."/>
            <person name="Gharbi K."/>
            <person name="Hall N."/>
            <person name="Watson M."/>
            <person name="Adriaenssens E.M."/>
            <person name="Foster-Nyarko E."/>
            <person name="Jarju S."/>
            <person name="Secka A."/>
            <person name="Antonio M."/>
            <person name="Oren A."/>
            <person name="Chaudhuri R.R."/>
            <person name="La Ragione R."/>
            <person name="Hildebrand F."/>
            <person name="Pallen M.J."/>
        </authorList>
    </citation>
    <scope>NUCLEOTIDE SEQUENCE</scope>
    <source>
        <strain evidence="1">9264</strain>
    </source>
</reference>
<accession>A0A9D2RJX2</accession>
<name>A0A9D2RJX2_9BURK</name>
<dbReference type="Pfam" id="PF08895">
    <property type="entry name" value="DUF1840"/>
    <property type="match status" value="1"/>
</dbReference>
<dbReference type="InterPro" id="IPR014991">
    <property type="entry name" value="DUF1840"/>
</dbReference>
<evidence type="ECO:0000313" key="1">
    <source>
        <dbReference type="EMBL" id="HJD44726.1"/>
    </source>
</evidence>
<gene>
    <name evidence="1" type="ORF">H9906_06835</name>
</gene>